<organism evidence="1 2">
    <name type="scientific">Lactobacillus crispatus</name>
    <dbReference type="NCBI Taxonomy" id="47770"/>
    <lineage>
        <taxon>Bacteria</taxon>
        <taxon>Bacillati</taxon>
        <taxon>Bacillota</taxon>
        <taxon>Bacilli</taxon>
        <taxon>Lactobacillales</taxon>
        <taxon>Lactobacillaceae</taxon>
        <taxon>Lactobacillus</taxon>
    </lineage>
</organism>
<dbReference type="Proteomes" id="UP000784793">
    <property type="component" value="Unassembled WGS sequence"/>
</dbReference>
<proteinExistence type="predicted"/>
<comment type="caution">
    <text evidence="1">The sequence shown here is derived from an EMBL/GenBank/DDBJ whole genome shotgun (WGS) entry which is preliminary data.</text>
</comment>
<accession>A0A921FH04</accession>
<sequence>MVRMKTNELIKRINQNRRMFAEFDDGTISICDDAGKLLLEIRSEATNWLEIYGMINNFYDCFGKRSREYLSALIEEFLETPLKERFPEKKYRLRWLNDMDGDPNYADYSHGIWFWKTHKVNAKTYTEKELQQLKINNPRFASAIDVMKEPVEDD</sequence>
<dbReference type="EMBL" id="DYXB01000045">
    <property type="protein sequence ID" value="HJF09741.1"/>
    <property type="molecule type" value="Genomic_DNA"/>
</dbReference>
<gene>
    <name evidence="1" type="ORF">K8V23_02930</name>
</gene>
<name>A0A921FH04_9LACO</name>
<evidence type="ECO:0000313" key="1">
    <source>
        <dbReference type="EMBL" id="HJF09741.1"/>
    </source>
</evidence>
<dbReference type="AlphaFoldDB" id="A0A921FH04"/>
<evidence type="ECO:0000313" key="2">
    <source>
        <dbReference type="Proteomes" id="UP000784793"/>
    </source>
</evidence>
<reference evidence="1" key="2">
    <citation type="submission" date="2021-09" db="EMBL/GenBank/DDBJ databases">
        <authorList>
            <person name="Gilroy R."/>
        </authorList>
    </citation>
    <scope>NUCLEOTIDE SEQUENCE</scope>
    <source>
        <strain evidence="1">CHK194-22301</strain>
    </source>
</reference>
<protein>
    <submittedName>
        <fullName evidence="1">Uncharacterized protein</fullName>
    </submittedName>
</protein>
<reference evidence="1" key="1">
    <citation type="journal article" date="2021" name="PeerJ">
        <title>Extensive microbial diversity within the chicken gut microbiome revealed by metagenomics and culture.</title>
        <authorList>
            <person name="Gilroy R."/>
            <person name="Ravi A."/>
            <person name="Getino M."/>
            <person name="Pursley I."/>
            <person name="Horton D.L."/>
            <person name="Alikhan N.F."/>
            <person name="Baker D."/>
            <person name="Gharbi K."/>
            <person name="Hall N."/>
            <person name="Watson M."/>
            <person name="Adriaenssens E.M."/>
            <person name="Foster-Nyarko E."/>
            <person name="Jarju S."/>
            <person name="Secka A."/>
            <person name="Antonio M."/>
            <person name="Oren A."/>
            <person name="Chaudhuri R.R."/>
            <person name="La Ragione R."/>
            <person name="Hildebrand F."/>
            <person name="Pallen M.J."/>
        </authorList>
    </citation>
    <scope>NUCLEOTIDE SEQUENCE</scope>
    <source>
        <strain evidence="1">CHK194-22301</strain>
    </source>
</reference>